<name>A0A127KM37_9CAUD</name>
<sequence length="117" mass="13457">MELNTNYEAYYFEDLIGKYALSKQRGVIYLRSWGWNNTSDVDAINASMALYKSRLPLDLYTALTQSEFVFVEVDNVAEAMEFCEDMFPSSQASTAQQAHYIFYAIYNAEGQKVLDNE</sequence>
<evidence type="ECO:0000313" key="1">
    <source>
        <dbReference type="EMBL" id="AMO43050.1"/>
    </source>
</evidence>
<organism evidence="1 2">
    <name type="scientific">Cyanophage S-RIM32</name>
    <dbReference type="NCBI Taxonomy" id="1278479"/>
    <lineage>
        <taxon>Viruses</taxon>
        <taxon>Duplodnaviria</taxon>
        <taxon>Heunggongvirae</taxon>
        <taxon>Uroviricota</taxon>
        <taxon>Caudoviricetes</taxon>
        <taxon>Pantevenvirales</taxon>
        <taxon>Kyanoviridae</taxon>
        <taxon>Bristolvirus</taxon>
        <taxon>Bristolvirus rhodeisland</taxon>
    </lineage>
</organism>
<dbReference type="Proteomes" id="UP000203157">
    <property type="component" value="Segment"/>
</dbReference>
<protein>
    <submittedName>
        <fullName evidence="1">Uncharacterized protein</fullName>
    </submittedName>
</protein>
<reference evidence="1 2" key="1">
    <citation type="submission" date="2016-01" db="EMBL/GenBank/DDBJ databases">
        <title>The genomic content and context of auxiliary metabolic genes in marine cyanophages.</title>
        <authorList>
            <person name="Marston M.F."/>
            <person name="Martiny J.B.H."/>
            <person name="Crummett L.T."/>
        </authorList>
    </citation>
    <scope>NUCLEOTIDE SEQUENCE [LARGE SCALE GENOMIC DNA]</scope>
    <source>
        <strain evidence="1">RW_108_0702</strain>
    </source>
</reference>
<dbReference type="RefSeq" id="YP_009301543.1">
    <property type="nucleotide sequence ID" value="NC_031235.1"/>
</dbReference>
<evidence type="ECO:0000313" key="2">
    <source>
        <dbReference type="Proteomes" id="UP000203157"/>
    </source>
</evidence>
<dbReference type="OrthoDB" id="22664at10239"/>
<dbReference type="KEGG" id="vg:29122543"/>
<keyword evidence="2" id="KW-1185">Reference proteome</keyword>
<dbReference type="GeneID" id="29122543"/>
<accession>A0A127KM37</accession>
<dbReference type="EMBL" id="KU594606">
    <property type="protein sequence ID" value="AMO43050.1"/>
    <property type="molecule type" value="Genomic_DNA"/>
</dbReference>
<gene>
    <name evidence="1" type="ORF">R1080702_041</name>
</gene>
<proteinExistence type="predicted"/>